<evidence type="ECO:0000256" key="1">
    <source>
        <dbReference type="ARBA" id="ARBA00009437"/>
    </source>
</evidence>
<dbReference type="InterPro" id="IPR036390">
    <property type="entry name" value="WH_DNA-bd_sf"/>
</dbReference>
<dbReference type="SUPFAM" id="SSF46785">
    <property type="entry name" value="Winged helix' DNA-binding domain"/>
    <property type="match status" value="1"/>
</dbReference>
<evidence type="ECO:0000313" key="6">
    <source>
        <dbReference type="EMBL" id="KEF37720.1"/>
    </source>
</evidence>
<protein>
    <submittedName>
        <fullName evidence="6">Transcriptional regulator</fullName>
    </submittedName>
</protein>
<organism evidence="6 7">
    <name type="scientific">Schinkia azotoformans MEV2011</name>
    <dbReference type="NCBI Taxonomy" id="1348973"/>
    <lineage>
        <taxon>Bacteria</taxon>
        <taxon>Bacillati</taxon>
        <taxon>Bacillota</taxon>
        <taxon>Bacilli</taxon>
        <taxon>Bacillales</taxon>
        <taxon>Bacillaceae</taxon>
        <taxon>Calidifontibacillus/Schinkia group</taxon>
        <taxon>Schinkia</taxon>
    </lineage>
</organism>
<dbReference type="AlphaFoldDB" id="A0A072NWX2"/>
<dbReference type="Gene3D" id="3.40.190.290">
    <property type="match status" value="1"/>
</dbReference>
<name>A0A072NWX2_SCHAZ</name>
<sequence>MNIDHIEAFVYVFLLGSINRASEALYLTQPSVSARIQTLERELNTKLFNREGKQLSLSDKGKQFLPYAQKILQTYQEAKLHLQKNTVVHTELNVACAPSVAAHLVPDMLVQFRNEFPDVSVRILTGHSNEVLEKVVNKEVEFGIARSVTHPNIESVLFHADPIELFVNPGHHLIGKEKVKLEDVYSEPLIFFEHGSIDWLMIYGLFKSKRLNPNIILEVDSMETAKQMVLVGIGISFLPESCALEELRQKKLYKIPITDKPPLARDIELIFLKGEERSPFLDFFINYNHLSTKL</sequence>
<reference evidence="6 7" key="1">
    <citation type="submission" date="2014-04" db="EMBL/GenBank/DDBJ databases">
        <title>Draft genome sequence of Bacillus azotoformans MEV2011, a (co-) denitrifying strain unable to grow in the presence of oxygen.</title>
        <authorList>
            <person name="Nielsen M."/>
            <person name="Schreiber L."/>
            <person name="Finster K."/>
            <person name="Schramm A."/>
        </authorList>
    </citation>
    <scope>NUCLEOTIDE SEQUENCE [LARGE SCALE GENOMIC DNA]</scope>
    <source>
        <strain evidence="6 7">MEV2011</strain>
    </source>
</reference>
<dbReference type="InterPro" id="IPR000847">
    <property type="entry name" value="LysR_HTH_N"/>
</dbReference>
<dbReference type="Proteomes" id="UP000027936">
    <property type="component" value="Unassembled WGS sequence"/>
</dbReference>
<feature type="domain" description="HTH lysR-type" evidence="5">
    <location>
        <begin position="1"/>
        <end position="58"/>
    </location>
</feature>
<dbReference type="PROSITE" id="PS50931">
    <property type="entry name" value="HTH_LYSR"/>
    <property type="match status" value="1"/>
</dbReference>
<keyword evidence="2" id="KW-0805">Transcription regulation</keyword>
<dbReference type="InterPro" id="IPR036388">
    <property type="entry name" value="WH-like_DNA-bd_sf"/>
</dbReference>
<gene>
    <name evidence="6" type="ORF">M670_03022</name>
</gene>
<comment type="caution">
    <text evidence="6">The sequence shown here is derived from an EMBL/GenBank/DDBJ whole genome shotgun (WGS) entry which is preliminary data.</text>
</comment>
<dbReference type="SUPFAM" id="SSF53850">
    <property type="entry name" value="Periplasmic binding protein-like II"/>
    <property type="match status" value="1"/>
</dbReference>
<comment type="similarity">
    <text evidence="1">Belongs to the LysR transcriptional regulatory family.</text>
</comment>
<dbReference type="Gene3D" id="1.10.10.10">
    <property type="entry name" value="Winged helix-like DNA-binding domain superfamily/Winged helix DNA-binding domain"/>
    <property type="match status" value="1"/>
</dbReference>
<dbReference type="GO" id="GO:0000976">
    <property type="term" value="F:transcription cis-regulatory region binding"/>
    <property type="evidence" value="ECO:0007669"/>
    <property type="project" value="TreeGrafter"/>
</dbReference>
<dbReference type="Pfam" id="PF03466">
    <property type="entry name" value="LysR_substrate"/>
    <property type="match status" value="1"/>
</dbReference>
<keyword evidence="3" id="KW-0238">DNA-binding</keyword>
<dbReference type="PATRIC" id="fig|1348973.3.peg.2925"/>
<dbReference type="PANTHER" id="PTHR30126:SF40">
    <property type="entry name" value="HTH-TYPE TRANSCRIPTIONAL REGULATOR GLTR"/>
    <property type="match status" value="1"/>
</dbReference>
<evidence type="ECO:0000256" key="3">
    <source>
        <dbReference type="ARBA" id="ARBA00023125"/>
    </source>
</evidence>
<dbReference type="CDD" id="cd05466">
    <property type="entry name" value="PBP2_LTTR_substrate"/>
    <property type="match status" value="1"/>
</dbReference>
<dbReference type="PANTHER" id="PTHR30126">
    <property type="entry name" value="HTH-TYPE TRANSCRIPTIONAL REGULATOR"/>
    <property type="match status" value="1"/>
</dbReference>
<evidence type="ECO:0000313" key="7">
    <source>
        <dbReference type="Proteomes" id="UP000027936"/>
    </source>
</evidence>
<dbReference type="RefSeq" id="WP_035196497.1">
    <property type="nucleotide sequence ID" value="NZ_JJRY01000012.1"/>
</dbReference>
<dbReference type="EMBL" id="JJRY01000012">
    <property type="protein sequence ID" value="KEF37720.1"/>
    <property type="molecule type" value="Genomic_DNA"/>
</dbReference>
<keyword evidence="4" id="KW-0804">Transcription</keyword>
<dbReference type="PRINTS" id="PR00039">
    <property type="entry name" value="HTHLYSR"/>
</dbReference>
<dbReference type="FunFam" id="1.10.10.10:FF:000001">
    <property type="entry name" value="LysR family transcriptional regulator"/>
    <property type="match status" value="1"/>
</dbReference>
<dbReference type="OrthoDB" id="9785745at2"/>
<accession>A0A072NWX2</accession>
<evidence type="ECO:0000256" key="4">
    <source>
        <dbReference type="ARBA" id="ARBA00023163"/>
    </source>
</evidence>
<dbReference type="GO" id="GO:0003700">
    <property type="term" value="F:DNA-binding transcription factor activity"/>
    <property type="evidence" value="ECO:0007669"/>
    <property type="project" value="InterPro"/>
</dbReference>
<proteinExistence type="inferred from homology"/>
<evidence type="ECO:0000259" key="5">
    <source>
        <dbReference type="PROSITE" id="PS50931"/>
    </source>
</evidence>
<dbReference type="Pfam" id="PF00126">
    <property type="entry name" value="HTH_1"/>
    <property type="match status" value="1"/>
</dbReference>
<dbReference type="InterPro" id="IPR005119">
    <property type="entry name" value="LysR_subst-bd"/>
</dbReference>
<evidence type="ECO:0000256" key="2">
    <source>
        <dbReference type="ARBA" id="ARBA00023015"/>
    </source>
</evidence>